<feature type="domain" description="Phosphoesterase HXTX" evidence="3">
    <location>
        <begin position="13"/>
        <end position="94"/>
    </location>
</feature>
<reference evidence="4 5" key="1">
    <citation type="submission" date="2019-02" db="EMBL/GenBank/DDBJ databases">
        <title>Deep-cultivation of Planctomycetes and their phenomic and genomic characterization uncovers novel biology.</title>
        <authorList>
            <person name="Wiegand S."/>
            <person name="Jogler M."/>
            <person name="Boedeker C."/>
            <person name="Pinto D."/>
            <person name="Vollmers J."/>
            <person name="Rivas-Marin E."/>
            <person name="Kohn T."/>
            <person name="Peeters S.H."/>
            <person name="Heuer A."/>
            <person name="Rast P."/>
            <person name="Oberbeckmann S."/>
            <person name="Bunk B."/>
            <person name="Jeske O."/>
            <person name="Meyerdierks A."/>
            <person name="Storesund J.E."/>
            <person name="Kallscheuer N."/>
            <person name="Luecker S."/>
            <person name="Lage O.M."/>
            <person name="Pohl T."/>
            <person name="Merkel B.J."/>
            <person name="Hornburger P."/>
            <person name="Mueller R.-W."/>
            <person name="Bruemmer F."/>
            <person name="Labrenz M."/>
            <person name="Spormann A.M."/>
            <person name="Op den Camp H."/>
            <person name="Overmann J."/>
            <person name="Amann R."/>
            <person name="Jetten M.S.M."/>
            <person name="Mascher T."/>
            <person name="Medema M.H."/>
            <person name="Devos D.P."/>
            <person name="Kaster A.-K."/>
            <person name="Ovreas L."/>
            <person name="Rohde M."/>
            <person name="Galperin M.Y."/>
            <person name="Jogler C."/>
        </authorList>
    </citation>
    <scope>NUCLEOTIDE SEQUENCE [LARGE SCALE GENOMIC DNA]</scope>
    <source>
        <strain evidence="4 5">Spa11</strain>
    </source>
</reference>
<comment type="catalytic activity">
    <reaction evidence="2">
        <text>a 3'-end 2',3'-cyclophospho-ribonucleotide-RNA + H2O = a 3'-end 2'-phospho-ribonucleotide-RNA + H(+)</text>
        <dbReference type="Rhea" id="RHEA:11828"/>
        <dbReference type="Rhea" id="RHEA-COMP:10464"/>
        <dbReference type="Rhea" id="RHEA-COMP:17353"/>
        <dbReference type="ChEBI" id="CHEBI:15377"/>
        <dbReference type="ChEBI" id="CHEBI:15378"/>
        <dbReference type="ChEBI" id="CHEBI:83064"/>
        <dbReference type="ChEBI" id="CHEBI:173113"/>
        <dbReference type="EC" id="3.1.4.58"/>
    </reaction>
</comment>
<feature type="active site" description="Proton acceptor" evidence="2">
    <location>
        <position position="130"/>
    </location>
</feature>
<organism evidence="4 5">
    <name type="scientific">Botrimarina mediterranea</name>
    <dbReference type="NCBI Taxonomy" id="2528022"/>
    <lineage>
        <taxon>Bacteria</taxon>
        <taxon>Pseudomonadati</taxon>
        <taxon>Planctomycetota</taxon>
        <taxon>Planctomycetia</taxon>
        <taxon>Pirellulales</taxon>
        <taxon>Lacipirellulaceae</taxon>
        <taxon>Botrimarina</taxon>
    </lineage>
</organism>
<dbReference type="Gene3D" id="3.90.1140.10">
    <property type="entry name" value="Cyclic phosphodiesterase"/>
    <property type="match status" value="1"/>
</dbReference>
<gene>
    <name evidence="4" type="primary">ligT</name>
    <name evidence="4" type="ORF">Spa11_16480</name>
</gene>
<dbReference type="KEGG" id="bmei:Spa11_16480"/>
<feature type="short sequence motif" description="HXTX 2" evidence="2">
    <location>
        <begin position="130"/>
        <end position="133"/>
    </location>
</feature>
<dbReference type="InterPro" id="IPR004175">
    <property type="entry name" value="RNA_CPDase"/>
</dbReference>
<protein>
    <recommendedName>
        <fullName evidence="2">RNA 2',3'-cyclic phosphodiesterase</fullName>
        <shortName evidence="2">RNA 2',3'-CPDase</shortName>
        <ecNumber evidence="2">3.1.4.58</ecNumber>
    </recommendedName>
</protein>
<accession>A0A518K6M4</accession>
<evidence type="ECO:0000256" key="1">
    <source>
        <dbReference type="ARBA" id="ARBA00022801"/>
    </source>
</evidence>
<feature type="short sequence motif" description="HXTX 1" evidence="2">
    <location>
        <begin position="43"/>
        <end position="46"/>
    </location>
</feature>
<sequence>MGKTRTFVAIEADDALRRRASGLIGRLRPHLGGARWVSEENLHLTLMFLGELSDTEITEVCSRTEWVARANGPFSLRVAGVGAFPDAQRPRAVWLGAREGGEAVCRLQADLDDALSDLAQRGENRGFVPHWTLARLPRGAGGGSPHLVSVLEGLADYDAGELAVDQVVVYSSELYRGGPEYYPLATCPLGMEGG</sequence>
<dbReference type="SUPFAM" id="SSF55144">
    <property type="entry name" value="LigT-like"/>
    <property type="match status" value="1"/>
</dbReference>
<keyword evidence="1 2" id="KW-0378">Hydrolase</keyword>
<name>A0A518K6M4_9BACT</name>
<keyword evidence="4" id="KW-0436">Ligase</keyword>
<dbReference type="InterPro" id="IPR014051">
    <property type="entry name" value="Phosphoesterase_HXTX"/>
</dbReference>
<dbReference type="GO" id="GO:0004113">
    <property type="term" value="F:2',3'-cyclic-nucleotide 3'-phosphodiesterase activity"/>
    <property type="evidence" value="ECO:0007669"/>
    <property type="project" value="InterPro"/>
</dbReference>
<dbReference type="PANTHER" id="PTHR35561:SF1">
    <property type="entry name" value="RNA 2',3'-CYCLIC PHOSPHODIESTERASE"/>
    <property type="match status" value="1"/>
</dbReference>
<evidence type="ECO:0000313" key="4">
    <source>
        <dbReference type="EMBL" id="QDV73452.1"/>
    </source>
</evidence>
<dbReference type="EMBL" id="CP036349">
    <property type="protein sequence ID" value="QDV73452.1"/>
    <property type="molecule type" value="Genomic_DNA"/>
</dbReference>
<feature type="domain" description="Phosphoesterase HXTX" evidence="3">
    <location>
        <begin position="98"/>
        <end position="181"/>
    </location>
</feature>
<dbReference type="GO" id="GO:0008664">
    <property type="term" value="F:RNA 2',3'-cyclic 3'-phosphodiesterase activity"/>
    <property type="evidence" value="ECO:0007669"/>
    <property type="project" value="UniProtKB-EC"/>
</dbReference>
<dbReference type="PANTHER" id="PTHR35561">
    <property type="entry name" value="RNA 2',3'-CYCLIC PHOSPHODIESTERASE"/>
    <property type="match status" value="1"/>
</dbReference>
<proteinExistence type="inferred from homology"/>
<dbReference type="Pfam" id="PF02834">
    <property type="entry name" value="LigT_PEase"/>
    <property type="match status" value="2"/>
</dbReference>
<evidence type="ECO:0000313" key="5">
    <source>
        <dbReference type="Proteomes" id="UP000316426"/>
    </source>
</evidence>
<dbReference type="InterPro" id="IPR009097">
    <property type="entry name" value="Cyclic_Pdiesterase"/>
</dbReference>
<feature type="active site" description="Proton donor" evidence="2">
    <location>
        <position position="43"/>
    </location>
</feature>
<dbReference type="HAMAP" id="MF_01940">
    <property type="entry name" value="RNA_CPDase"/>
    <property type="match status" value="1"/>
</dbReference>
<dbReference type="Proteomes" id="UP000316426">
    <property type="component" value="Chromosome"/>
</dbReference>
<comment type="similarity">
    <text evidence="2">Belongs to the 2H phosphoesterase superfamily. ThpR family.</text>
</comment>
<dbReference type="RefSeq" id="WP_145110480.1">
    <property type="nucleotide sequence ID" value="NZ_CP036349.1"/>
</dbReference>
<dbReference type="GO" id="GO:0016874">
    <property type="term" value="F:ligase activity"/>
    <property type="evidence" value="ECO:0007669"/>
    <property type="project" value="UniProtKB-KW"/>
</dbReference>
<dbReference type="EC" id="3.1.4.58" evidence="2"/>
<evidence type="ECO:0000256" key="2">
    <source>
        <dbReference type="HAMAP-Rule" id="MF_01940"/>
    </source>
</evidence>
<evidence type="ECO:0000259" key="3">
    <source>
        <dbReference type="Pfam" id="PF02834"/>
    </source>
</evidence>
<dbReference type="NCBIfam" id="TIGR02258">
    <property type="entry name" value="2_5_ligase"/>
    <property type="match status" value="1"/>
</dbReference>
<comment type="function">
    <text evidence="2">Hydrolyzes RNA 2',3'-cyclic phosphodiester to an RNA 2'-phosphomonoester.</text>
</comment>
<keyword evidence="5" id="KW-1185">Reference proteome</keyword>
<dbReference type="AlphaFoldDB" id="A0A518K6M4"/>